<proteinExistence type="predicted"/>
<sequence length="726" mass="81044">MATNQPPVYSPLPSNDEDHTQNHELVHIDPSTPPTEEHQTSEERTEPLLSSATTPEHGSPHESPHGSVHRNDSEDSVTQPLSSRPTVAGTVTSPPQKLKSGRRHSSFSTLKERIRGSITPSLHNLLEKDSSGKGTSREYRRKTQRHRLLRLTIGEWFNTVVLCVMYFGILYGYSRQTAITVPQRRIFNALTTGVSLLLGVNLAASLRSYAKLLRWRILAACYRPLETFDLVMGCDSLLNCFKLVFKAKNHRYEYLPSRTQIFCVLWLLVHLAVTVLVGIIGLNYNLDTSPYRVLFRTGAVNILDLDSLWGGTDDSSYLTDLYQIQLKGLAGINGDEYDLSDLDNDFSDVTWEFDGDPPNYFGDSAGRTVWYFQDLNGDDLGEVAISTRHINTQANCTGFNVTEGQYGNLSYVIFKDGDKEVNRSLPAVPGYGSLMAIAKMNSTCGERCTNIEGFQALSDLWSISEAVYFTCTNTVGRPVDPNVKLSSNYSVSDQVARMLAGAIGWDKTAPTRLPNGTLEQYQLYQNITTVGFNGWVDQPDADTMGDIISSFTTGLIATLDAGQDQTYRKNVDDGRQPIPAQILKVTWRYAGTILAVIPFIHGCTLVTVILWANKAIIKDDSHLAIAKVYHTFLGQLGEQGCLLRGDQIVKVLANPDVAYGWRESTEQDGAMHVDVFEKGRDHPRVEKPFVEGWYDGNSKISIVTESEKVVSQRRRRYRDFDAADYF</sequence>
<dbReference type="AlphaFoldDB" id="A0AA38Y682"/>
<feature type="transmembrane region" description="Helical" evidence="2">
    <location>
        <begin position="261"/>
        <end position="284"/>
    </location>
</feature>
<feature type="compositionally biased region" description="Basic and acidic residues" evidence="1">
    <location>
        <begin position="35"/>
        <end position="46"/>
    </location>
</feature>
<keyword evidence="2" id="KW-0812">Transmembrane</keyword>
<keyword evidence="2" id="KW-0472">Membrane</keyword>
<keyword evidence="2" id="KW-1133">Transmembrane helix</keyword>
<evidence type="ECO:0000256" key="2">
    <source>
        <dbReference type="SAM" id="Phobius"/>
    </source>
</evidence>
<dbReference type="EMBL" id="JAPDRN010000028">
    <property type="protein sequence ID" value="KAJ9636636.1"/>
    <property type="molecule type" value="Genomic_DNA"/>
</dbReference>
<feature type="region of interest" description="Disordered" evidence="1">
    <location>
        <begin position="1"/>
        <end position="141"/>
    </location>
</feature>
<accession>A0AA38Y682</accession>
<keyword evidence="4" id="KW-1185">Reference proteome</keyword>
<comment type="caution">
    <text evidence="3">The sequence shown here is derived from an EMBL/GenBank/DDBJ whole genome shotgun (WGS) entry which is preliminary data.</text>
</comment>
<evidence type="ECO:0000313" key="3">
    <source>
        <dbReference type="EMBL" id="KAJ9636636.1"/>
    </source>
</evidence>
<evidence type="ECO:0000313" key="4">
    <source>
        <dbReference type="Proteomes" id="UP001172681"/>
    </source>
</evidence>
<organism evidence="3 4">
    <name type="scientific">Knufia peltigerae</name>
    <dbReference type="NCBI Taxonomy" id="1002370"/>
    <lineage>
        <taxon>Eukaryota</taxon>
        <taxon>Fungi</taxon>
        <taxon>Dikarya</taxon>
        <taxon>Ascomycota</taxon>
        <taxon>Pezizomycotina</taxon>
        <taxon>Eurotiomycetes</taxon>
        <taxon>Chaetothyriomycetidae</taxon>
        <taxon>Chaetothyriales</taxon>
        <taxon>Trichomeriaceae</taxon>
        <taxon>Knufia</taxon>
    </lineage>
</organism>
<protein>
    <submittedName>
        <fullName evidence="3">Uncharacterized protein</fullName>
    </submittedName>
</protein>
<gene>
    <name evidence="3" type="ORF">H2204_005236</name>
</gene>
<dbReference type="Proteomes" id="UP001172681">
    <property type="component" value="Unassembled WGS sequence"/>
</dbReference>
<feature type="transmembrane region" description="Helical" evidence="2">
    <location>
        <begin position="148"/>
        <end position="174"/>
    </location>
</feature>
<evidence type="ECO:0000256" key="1">
    <source>
        <dbReference type="SAM" id="MobiDB-lite"/>
    </source>
</evidence>
<name>A0AA38Y682_9EURO</name>
<reference evidence="3" key="1">
    <citation type="submission" date="2022-10" db="EMBL/GenBank/DDBJ databases">
        <title>Culturing micro-colonial fungi from biological soil crusts in the Mojave desert and describing Neophaeococcomyces mojavensis, and introducing the new genera and species Taxawa tesnikishii.</title>
        <authorList>
            <person name="Kurbessoian T."/>
            <person name="Stajich J.E."/>
        </authorList>
    </citation>
    <scope>NUCLEOTIDE SEQUENCE</scope>
    <source>
        <strain evidence="3">TK_35</strain>
    </source>
</reference>
<feature type="transmembrane region" description="Helical" evidence="2">
    <location>
        <begin position="186"/>
        <end position="206"/>
    </location>
</feature>
<feature type="compositionally biased region" description="Polar residues" evidence="1">
    <location>
        <begin position="76"/>
        <end position="95"/>
    </location>
</feature>
<feature type="compositionally biased region" description="Basic and acidic residues" evidence="1">
    <location>
        <begin position="16"/>
        <end position="27"/>
    </location>
</feature>
<feature type="compositionally biased region" description="Basic and acidic residues" evidence="1">
    <location>
        <begin position="125"/>
        <end position="138"/>
    </location>
</feature>
<feature type="transmembrane region" description="Helical" evidence="2">
    <location>
        <begin position="587"/>
        <end position="612"/>
    </location>
</feature>
<feature type="compositionally biased region" description="Basic and acidic residues" evidence="1">
    <location>
        <begin position="58"/>
        <end position="73"/>
    </location>
</feature>